<dbReference type="SUPFAM" id="SSF103196">
    <property type="entry name" value="Roadblock/LC7 domain"/>
    <property type="match status" value="1"/>
</dbReference>
<dbReference type="Gene3D" id="3.30.450.30">
    <property type="entry name" value="Dynein light chain 2a, cytoplasmic"/>
    <property type="match status" value="1"/>
</dbReference>
<dbReference type="AlphaFoldDB" id="M1QAK4"/>
<organism evidence="1">
    <name type="scientific">uncultured organism</name>
    <dbReference type="NCBI Taxonomy" id="155900"/>
    <lineage>
        <taxon>unclassified sequences</taxon>
        <taxon>environmental samples</taxon>
    </lineage>
</organism>
<protein>
    <recommendedName>
        <fullName evidence="2">Roadblock/LAMTOR2 domain-containing protein</fullName>
    </recommendedName>
</protein>
<name>M1QAK4_9ZZZZ</name>
<gene>
    <name evidence="1" type="ORF">FLSS-6_0023</name>
</gene>
<reference evidence="1" key="1">
    <citation type="journal article" date="2013" name="Syst. Appl. Microbiol.">
        <title>New insights into the archaeal diversity of a hypersaline microbial mat obtained by a metagenomic approach.</title>
        <authorList>
            <person name="Lopez-Lopez A."/>
            <person name="Richter M."/>
            <person name="Pena A."/>
            <person name="Tamames J."/>
            <person name="Rossello-Mora R."/>
        </authorList>
    </citation>
    <scope>NUCLEOTIDE SEQUENCE</scope>
</reference>
<sequence>MEAIALTSKNGVPIASYMEREEENESFSTLSATIFGASEVIFSGFEKKNPNLVMGDSDDTVLLIRELGTNAVLSMLGDAEHKEELIDKIDEMVSEIDILQKASEIKEVLKK</sequence>
<accession>M1QAK4</accession>
<evidence type="ECO:0000313" key="1">
    <source>
        <dbReference type="EMBL" id="AGF92968.1"/>
    </source>
</evidence>
<dbReference type="EMBL" id="JX684078">
    <property type="protein sequence ID" value="AGF92968.1"/>
    <property type="molecule type" value="Genomic_DNA"/>
</dbReference>
<proteinExistence type="predicted"/>
<evidence type="ECO:0008006" key="2">
    <source>
        <dbReference type="Google" id="ProtNLM"/>
    </source>
</evidence>